<keyword evidence="2" id="KW-0238">DNA-binding</keyword>
<dbReference type="SUPFAM" id="SSF46785">
    <property type="entry name" value="Winged helix' DNA-binding domain"/>
    <property type="match status" value="1"/>
</dbReference>
<dbReference type="InterPro" id="IPR000524">
    <property type="entry name" value="Tscrpt_reg_HTH_GntR"/>
</dbReference>
<evidence type="ECO:0000256" key="1">
    <source>
        <dbReference type="ARBA" id="ARBA00023015"/>
    </source>
</evidence>
<dbReference type="Pfam" id="PF00392">
    <property type="entry name" value="GntR"/>
    <property type="match status" value="1"/>
</dbReference>
<dbReference type="PANTHER" id="PTHR44846">
    <property type="entry name" value="MANNOSYL-D-GLYCERATE TRANSPORT/METABOLISM SYSTEM REPRESSOR MNGR-RELATED"/>
    <property type="match status" value="1"/>
</dbReference>
<dbReference type="EMBL" id="JALKCG010000001">
    <property type="protein sequence ID" value="MCK0207505.1"/>
    <property type="molecule type" value="Genomic_DNA"/>
</dbReference>
<dbReference type="InterPro" id="IPR050679">
    <property type="entry name" value="Bact_HTH_transcr_reg"/>
</dbReference>
<evidence type="ECO:0000259" key="4">
    <source>
        <dbReference type="PROSITE" id="PS50949"/>
    </source>
</evidence>
<evidence type="ECO:0000256" key="3">
    <source>
        <dbReference type="ARBA" id="ARBA00023163"/>
    </source>
</evidence>
<dbReference type="RefSeq" id="WP_247199442.1">
    <property type="nucleotide sequence ID" value="NZ_JALKCG010000001.1"/>
</dbReference>
<dbReference type="PANTHER" id="PTHR44846:SF1">
    <property type="entry name" value="MANNOSYL-D-GLYCERATE TRANSPORT_METABOLISM SYSTEM REPRESSOR MNGR-RELATED"/>
    <property type="match status" value="1"/>
</dbReference>
<dbReference type="PROSITE" id="PS50949">
    <property type="entry name" value="HTH_GNTR"/>
    <property type="match status" value="1"/>
</dbReference>
<proteinExistence type="predicted"/>
<keyword evidence="1" id="KW-0805">Transcription regulation</keyword>
<feature type="domain" description="HTH gntR-type" evidence="4">
    <location>
        <begin position="9"/>
        <end position="77"/>
    </location>
</feature>
<protein>
    <submittedName>
        <fullName evidence="5">GntR family transcriptional regulator</fullName>
    </submittedName>
</protein>
<dbReference type="CDD" id="cd07377">
    <property type="entry name" value="WHTH_GntR"/>
    <property type="match status" value="1"/>
</dbReference>
<dbReference type="InterPro" id="IPR036390">
    <property type="entry name" value="WH_DNA-bd_sf"/>
</dbReference>
<accession>A0ABT0DJP2</accession>
<keyword evidence="3" id="KW-0804">Transcription</keyword>
<comment type="caution">
    <text evidence="5">The sequence shown here is derived from an EMBL/GenBank/DDBJ whole genome shotgun (WGS) entry which is preliminary data.</text>
</comment>
<dbReference type="SUPFAM" id="SSF64288">
    <property type="entry name" value="Chorismate lyase-like"/>
    <property type="match status" value="1"/>
</dbReference>
<name>A0ABT0DJP2_9HYPH</name>
<keyword evidence="6" id="KW-1185">Reference proteome</keyword>
<dbReference type="Proteomes" id="UP001202867">
    <property type="component" value="Unassembled WGS sequence"/>
</dbReference>
<gene>
    <name evidence="5" type="ORF">MWN33_05600</name>
</gene>
<dbReference type="SMART" id="SM00345">
    <property type="entry name" value="HTH_GNTR"/>
    <property type="match status" value="1"/>
</dbReference>
<dbReference type="Gene3D" id="1.10.10.10">
    <property type="entry name" value="Winged helix-like DNA-binding domain superfamily/Winged helix DNA-binding domain"/>
    <property type="match status" value="1"/>
</dbReference>
<sequence>MADAAEATKPLYLRMQEDLLRRVQSGEWRPGELLPSENALAAEYGVSVGTARKAIEDLADRRLLVRQRGRGTTVAMHTHRQEVLRHYRLVSATGERVNENTAYLDVTPARASAVEAKALGINRGTAVARVRRLRTYRTQPVVVEYLTLREDLLPGIGALIDASRPEVLYSMLERQFHIIIGKVQEKVTAVRAEAADVELLGVELGEPMLEIERIAFDLRSLAVERRIMRARGDTHYLSEFA</sequence>
<organism evidence="5 6">
    <name type="scientific">Ancylobacter koreensis</name>
    <dbReference type="NCBI Taxonomy" id="266121"/>
    <lineage>
        <taxon>Bacteria</taxon>
        <taxon>Pseudomonadati</taxon>
        <taxon>Pseudomonadota</taxon>
        <taxon>Alphaproteobacteria</taxon>
        <taxon>Hyphomicrobiales</taxon>
        <taxon>Xanthobacteraceae</taxon>
        <taxon>Ancylobacter</taxon>
    </lineage>
</organism>
<evidence type="ECO:0000256" key="2">
    <source>
        <dbReference type="ARBA" id="ARBA00023125"/>
    </source>
</evidence>
<dbReference type="Gene3D" id="3.40.1410.10">
    <property type="entry name" value="Chorismate lyase-like"/>
    <property type="match status" value="1"/>
</dbReference>
<evidence type="ECO:0000313" key="6">
    <source>
        <dbReference type="Proteomes" id="UP001202867"/>
    </source>
</evidence>
<dbReference type="SMART" id="SM00866">
    <property type="entry name" value="UTRA"/>
    <property type="match status" value="1"/>
</dbReference>
<dbReference type="InterPro" id="IPR011663">
    <property type="entry name" value="UTRA"/>
</dbReference>
<reference evidence="6" key="1">
    <citation type="submission" date="2023-07" db="EMBL/GenBank/DDBJ databases">
        <title>Ancylobacter moscoviensis sp. nov., facultatively methylotrophic bacteria from activated sludge and the reclassification of Starkeya novella (Starkey 1934) Kelly et al. 2000 as Ancylobacter novellus comb. nov., Starkeya koreensis Im et al. 2006 as Ancylobacter koreensis comb.nov., Angulomicrobium tetraedrale Vasil'eva et al. 1986 as Ancylobacter tetraedralis comb. nov., Angulomicrobium amanitiforme Fritz et al. 2004 as Ancylobacter amanitiformis comb. nov. and Methylorhabdus multivorans Doronina et al. 1996 as Ancylobacter multivorans comb. nov. and emended description of the genus Ancylobacter.</title>
        <authorList>
            <person name="Doronina N."/>
            <person name="Chemodurova A."/>
            <person name="Grouzdev D."/>
            <person name="Koziaeva V."/>
            <person name="Shi W."/>
            <person name="Wu L."/>
            <person name="Kaparullina E."/>
        </authorList>
    </citation>
    <scope>NUCLEOTIDE SEQUENCE [LARGE SCALE GENOMIC DNA]</scope>
    <source>
        <strain evidence="6">Jip08</strain>
    </source>
</reference>
<dbReference type="InterPro" id="IPR028978">
    <property type="entry name" value="Chorismate_lyase_/UTRA_dom_sf"/>
</dbReference>
<dbReference type="Pfam" id="PF07702">
    <property type="entry name" value="UTRA"/>
    <property type="match status" value="1"/>
</dbReference>
<dbReference type="InterPro" id="IPR036388">
    <property type="entry name" value="WH-like_DNA-bd_sf"/>
</dbReference>
<evidence type="ECO:0000313" key="5">
    <source>
        <dbReference type="EMBL" id="MCK0207505.1"/>
    </source>
</evidence>